<name>A0ABU8VDZ9_9BURK</name>
<dbReference type="Pfam" id="PF02120">
    <property type="entry name" value="Flg_hook"/>
    <property type="match status" value="1"/>
</dbReference>
<dbReference type="InterPro" id="IPR038610">
    <property type="entry name" value="FliK-like_C_sf"/>
</dbReference>
<dbReference type="InterPro" id="IPR021136">
    <property type="entry name" value="Flagellar_hook_control-like_C"/>
</dbReference>
<proteinExistence type="predicted"/>
<evidence type="ECO:0000313" key="3">
    <source>
        <dbReference type="EMBL" id="MEJ8811114.1"/>
    </source>
</evidence>
<keyword evidence="3" id="KW-0966">Cell projection</keyword>
<sequence length="425" mass="43292">MIALSGLVDTLLSAKTSPRLDVLAIKSEAEIGPPGPAMQVGKVANDVRLPSDAALERLVPGALGEAAHREGSPMRAAKAELSATARVISALLADEHGDAGPVRGAAPAWASAKAPDAVALAGTLSQNVSKSGLFYESHLAQFAAGGRTLAQMAEEPQARWSGPGLAVALAAEAQPVAAGAAVTSPQAEAPPQAVAQGIVPAVDELAANTGKPAGQGGAAGVHEPKPATAPSPSGEVPPAADPDLESHHEAARVQAAYRWAEAPAVTTEARPGHADAEAATVRHAVHAQVAGPAPVANEMIHPQSIALVHQQLDLLATSVFRWSGEAWPGVPMQWSIEQEGDECEAHAGGEEAARPWSTTVSMRLPRLGVVDVRLSLVGTGVHARLNAADADTVALLQSDGGALARRLDAIGLRLQDFQVAGMDPS</sequence>
<keyword evidence="3" id="KW-0282">Flagellum</keyword>
<dbReference type="Proteomes" id="UP001365846">
    <property type="component" value="Unassembled WGS sequence"/>
</dbReference>
<keyword evidence="4" id="KW-1185">Reference proteome</keyword>
<dbReference type="Gene3D" id="3.30.750.140">
    <property type="match status" value="1"/>
</dbReference>
<keyword evidence="3" id="KW-0969">Cilium</keyword>
<gene>
    <name evidence="3" type="ORF">WKW77_08535</name>
</gene>
<evidence type="ECO:0000256" key="1">
    <source>
        <dbReference type="SAM" id="MobiDB-lite"/>
    </source>
</evidence>
<organism evidence="3 4">
    <name type="scientific">Variovorax ureilyticus</name>
    <dbReference type="NCBI Taxonomy" id="1836198"/>
    <lineage>
        <taxon>Bacteria</taxon>
        <taxon>Pseudomonadati</taxon>
        <taxon>Pseudomonadota</taxon>
        <taxon>Betaproteobacteria</taxon>
        <taxon>Burkholderiales</taxon>
        <taxon>Comamonadaceae</taxon>
        <taxon>Variovorax</taxon>
    </lineage>
</organism>
<dbReference type="EMBL" id="JBBKZU010000003">
    <property type="protein sequence ID" value="MEJ8811114.1"/>
    <property type="molecule type" value="Genomic_DNA"/>
</dbReference>
<evidence type="ECO:0000259" key="2">
    <source>
        <dbReference type="Pfam" id="PF02120"/>
    </source>
</evidence>
<protein>
    <submittedName>
        <fullName evidence="3">Flagellar hook-length control protein FliK</fullName>
    </submittedName>
</protein>
<comment type="caution">
    <text evidence="3">The sequence shown here is derived from an EMBL/GenBank/DDBJ whole genome shotgun (WGS) entry which is preliminary data.</text>
</comment>
<accession>A0ABU8VDZ9</accession>
<reference evidence="3 4" key="1">
    <citation type="submission" date="2024-03" db="EMBL/GenBank/DDBJ databases">
        <title>Novel species of the genus Variovorax.</title>
        <authorList>
            <person name="Liu Q."/>
            <person name="Xin Y.-H."/>
        </authorList>
    </citation>
    <scope>NUCLEOTIDE SEQUENCE [LARGE SCALE GENOMIC DNA]</scope>
    <source>
        <strain evidence="3 4">KACC 18899</strain>
    </source>
</reference>
<dbReference type="RefSeq" id="WP_340356428.1">
    <property type="nucleotide sequence ID" value="NZ_JBBKZU010000003.1"/>
</dbReference>
<feature type="domain" description="Flagellar hook-length control protein-like C-terminal" evidence="2">
    <location>
        <begin position="350"/>
        <end position="420"/>
    </location>
</feature>
<evidence type="ECO:0000313" key="4">
    <source>
        <dbReference type="Proteomes" id="UP001365846"/>
    </source>
</evidence>
<feature type="region of interest" description="Disordered" evidence="1">
    <location>
        <begin position="207"/>
        <end position="248"/>
    </location>
</feature>